<dbReference type="GO" id="GO:0008270">
    <property type="term" value="F:zinc ion binding"/>
    <property type="evidence" value="ECO:0007669"/>
    <property type="project" value="UniProtKB-UniRule"/>
</dbReference>
<feature type="binding site" evidence="13">
    <location>
        <begin position="43"/>
        <end position="49"/>
    </location>
    <ligand>
        <name>substrate</name>
    </ligand>
</feature>
<accession>A0A921FL05</accession>
<keyword evidence="8 14" id="KW-0862">Zinc</keyword>
<dbReference type="GO" id="GO:0072527">
    <property type="term" value="P:pyrimidine-containing compound metabolic process"/>
    <property type="evidence" value="ECO:0007669"/>
    <property type="project" value="UniProtKB-ARBA"/>
</dbReference>
<evidence type="ECO:0000256" key="10">
    <source>
        <dbReference type="ARBA" id="ARBA00049252"/>
    </source>
</evidence>
<evidence type="ECO:0000256" key="6">
    <source>
        <dbReference type="ARBA" id="ARBA00022723"/>
    </source>
</evidence>
<dbReference type="PANTHER" id="PTHR11644">
    <property type="entry name" value="CYTIDINE DEAMINASE"/>
    <property type="match status" value="1"/>
</dbReference>
<evidence type="ECO:0000313" key="17">
    <source>
        <dbReference type="EMBL" id="HJF13227.1"/>
    </source>
</evidence>
<comment type="cofactor">
    <cofactor evidence="1 14 15">
        <name>Zn(2+)</name>
        <dbReference type="ChEBI" id="CHEBI:29105"/>
    </cofactor>
</comment>
<evidence type="ECO:0000256" key="14">
    <source>
        <dbReference type="PIRSR" id="PIRSR606262-3"/>
    </source>
</evidence>
<reference evidence="17" key="2">
    <citation type="submission" date="2021-09" db="EMBL/GenBank/DDBJ databases">
        <authorList>
            <person name="Gilroy R."/>
        </authorList>
    </citation>
    <scope>NUCLEOTIDE SEQUENCE</scope>
    <source>
        <strain evidence="17">ChiHjej13B12-14962</strain>
    </source>
</reference>
<evidence type="ECO:0000259" key="16">
    <source>
        <dbReference type="PROSITE" id="PS51747"/>
    </source>
</evidence>
<evidence type="ECO:0000256" key="5">
    <source>
        <dbReference type="ARBA" id="ARBA00018266"/>
    </source>
</evidence>
<comment type="catalytic activity">
    <reaction evidence="10 15">
        <text>2'-deoxycytidine + H2O + H(+) = 2'-deoxyuridine + NH4(+)</text>
        <dbReference type="Rhea" id="RHEA:13433"/>
        <dbReference type="ChEBI" id="CHEBI:15377"/>
        <dbReference type="ChEBI" id="CHEBI:15378"/>
        <dbReference type="ChEBI" id="CHEBI:15698"/>
        <dbReference type="ChEBI" id="CHEBI:16450"/>
        <dbReference type="ChEBI" id="CHEBI:28938"/>
        <dbReference type="EC" id="3.5.4.5"/>
    </reaction>
</comment>
<evidence type="ECO:0000256" key="4">
    <source>
        <dbReference type="ARBA" id="ARBA00012783"/>
    </source>
</evidence>
<dbReference type="AlphaFoldDB" id="A0A921FL05"/>
<evidence type="ECO:0000256" key="3">
    <source>
        <dbReference type="ARBA" id="ARBA00006576"/>
    </source>
</evidence>
<dbReference type="PROSITE" id="PS00903">
    <property type="entry name" value="CYT_DCMP_DEAMINASES_1"/>
    <property type="match status" value="1"/>
</dbReference>
<organism evidence="17 18">
    <name type="scientific">Enteractinococcus helveticum</name>
    <dbReference type="NCBI Taxonomy" id="1837282"/>
    <lineage>
        <taxon>Bacteria</taxon>
        <taxon>Bacillati</taxon>
        <taxon>Actinomycetota</taxon>
        <taxon>Actinomycetes</taxon>
        <taxon>Micrococcales</taxon>
        <taxon>Micrococcaceae</taxon>
    </lineage>
</organism>
<evidence type="ECO:0000256" key="13">
    <source>
        <dbReference type="PIRSR" id="PIRSR606262-2"/>
    </source>
</evidence>
<keyword evidence="7 15" id="KW-0378">Hydrolase</keyword>
<protein>
    <recommendedName>
        <fullName evidence="5 15">Cytidine deaminase</fullName>
        <ecNumber evidence="4 15">3.5.4.5</ecNumber>
    </recommendedName>
    <alternativeName>
        <fullName evidence="9 15">Cytidine aminohydrolase</fullName>
    </alternativeName>
</protein>
<evidence type="ECO:0000313" key="18">
    <source>
        <dbReference type="Proteomes" id="UP000703315"/>
    </source>
</evidence>
<dbReference type="InterPro" id="IPR050202">
    <property type="entry name" value="Cyt/Deoxycyt_deaminase"/>
</dbReference>
<evidence type="ECO:0000256" key="12">
    <source>
        <dbReference type="PIRSR" id="PIRSR606262-1"/>
    </source>
</evidence>
<dbReference type="GO" id="GO:0004126">
    <property type="term" value="F:cytidine deaminase activity"/>
    <property type="evidence" value="ECO:0007669"/>
    <property type="project" value="UniProtKB-UniRule"/>
</dbReference>
<gene>
    <name evidence="17" type="ORF">K8V32_00280</name>
</gene>
<evidence type="ECO:0000256" key="8">
    <source>
        <dbReference type="ARBA" id="ARBA00022833"/>
    </source>
</evidence>
<feature type="binding site" evidence="14">
    <location>
        <position position="90"/>
    </location>
    <ligand>
        <name>Zn(2+)</name>
        <dbReference type="ChEBI" id="CHEBI:29105"/>
        <note>catalytic</note>
    </ligand>
</feature>
<dbReference type="Gene3D" id="3.40.140.10">
    <property type="entry name" value="Cytidine Deaminase, domain 2"/>
    <property type="match status" value="1"/>
</dbReference>
<comment type="caution">
    <text evidence="17">The sequence shown here is derived from an EMBL/GenBank/DDBJ whole genome shotgun (WGS) entry which is preliminary data.</text>
</comment>
<dbReference type="NCBIfam" id="TIGR01354">
    <property type="entry name" value="cyt_deam_tetra"/>
    <property type="match status" value="1"/>
</dbReference>
<dbReference type="SUPFAM" id="SSF53927">
    <property type="entry name" value="Cytidine deaminase-like"/>
    <property type="match status" value="1"/>
</dbReference>
<comment type="function">
    <text evidence="2 15">This enzyme scavenges exogenous and endogenous cytidine and 2'-deoxycytidine for UMP synthesis.</text>
</comment>
<dbReference type="GO" id="GO:0055086">
    <property type="term" value="P:nucleobase-containing small molecule metabolic process"/>
    <property type="evidence" value="ECO:0007669"/>
    <property type="project" value="UniProtKB-ARBA"/>
</dbReference>
<dbReference type="PANTHER" id="PTHR11644:SF2">
    <property type="entry name" value="CYTIDINE DEAMINASE"/>
    <property type="match status" value="1"/>
</dbReference>
<evidence type="ECO:0000256" key="2">
    <source>
        <dbReference type="ARBA" id="ARBA00003949"/>
    </source>
</evidence>
<dbReference type="InterPro" id="IPR016193">
    <property type="entry name" value="Cytidine_deaminase-like"/>
</dbReference>
<keyword evidence="6 14" id="KW-0479">Metal-binding</keyword>
<feature type="binding site" evidence="14">
    <location>
        <position position="54"/>
    </location>
    <ligand>
        <name>Zn(2+)</name>
        <dbReference type="ChEBI" id="CHEBI:29105"/>
        <note>catalytic</note>
    </ligand>
</feature>
<dbReference type="CDD" id="cd01283">
    <property type="entry name" value="cytidine_deaminase"/>
    <property type="match status" value="1"/>
</dbReference>
<dbReference type="Proteomes" id="UP000703315">
    <property type="component" value="Unassembled WGS sequence"/>
</dbReference>
<name>A0A921FL05_9MICC</name>
<evidence type="ECO:0000256" key="11">
    <source>
        <dbReference type="ARBA" id="ARBA00049558"/>
    </source>
</evidence>
<dbReference type="GO" id="GO:0005829">
    <property type="term" value="C:cytosol"/>
    <property type="evidence" value="ECO:0007669"/>
    <property type="project" value="TreeGrafter"/>
</dbReference>
<dbReference type="InterPro" id="IPR006262">
    <property type="entry name" value="Cyt_deam_tetra"/>
</dbReference>
<dbReference type="PROSITE" id="PS51747">
    <property type="entry name" value="CYT_DCMP_DEAMINASES_2"/>
    <property type="match status" value="1"/>
</dbReference>
<dbReference type="RefSeq" id="WP_303901174.1">
    <property type="nucleotide sequence ID" value="NZ_DYXC01000005.1"/>
</dbReference>
<feature type="binding site" evidence="14">
    <location>
        <position position="87"/>
    </location>
    <ligand>
        <name>Zn(2+)</name>
        <dbReference type="ChEBI" id="CHEBI:29105"/>
        <note>catalytic</note>
    </ligand>
</feature>
<dbReference type="InterPro" id="IPR016192">
    <property type="entry name" value="APOBEC/CMP_deaminase_Zn-bd"/>
</dbReference>
<evidence type="ECO:0000256" key="9">
    <source>
        <dbReference type="ARBA" id="ARBA00032005"/>
    </source>
</evidence>
<dbReference type="NCBIfam" id="NF004064">
    <property type="entry name" value="PRK05578.1"/>
    <property type="match status" value="1"/>
</dbReference>
<dbReference type="EMBL" id="DYXC01000005">
    <property type="protein sequence ID" value="HJF13227.1"/>
    <property type="molecule type" value="Genomic_DNA"/>
</dbReference>
<sequence length="128" mass="13771">MSVFDHLHTAATRVLPRAYAPYSHHPVAAAALDDQGVIHTGVNIENASYGLTQCAEVAMISAWRMSAGTRLTHLVCLNGHGEYITPCGRCRQVLFEHAPKELLIATPGGSSTLTQLLPHAFGPDNLQD</sequence>
<comment type="similarity">
    <text evidence="3 15">Belongs to the cytidine and deoxycytidylate deaminase family.</text>
</comment>
<dbReference type="Pfam" id="PF00383">
    <property type="entry name" value="dCMP_cyt_deam_1"/>
    <property type="match status" value="1"/>
</dbReference>
<dbReference type="EC" id="3.5.4.5" evidence="4 15"/>
<evidence type="ECO:0000256" key="1">
    <source>
        <dbReference type="ARBA" id="ARBA00001947"/>
    </source>
</evidence>
<evidence type="ECO:0000256" key="7">
    <source>
        <dbReference type="ARBA" id="ARBA00022801"/>
    </source>
</evidence>
<dbReference type="GO" id="GO:0042802">
    <property type="term" value="F:identical protein binding"/>
    <property type="evidence" value="ECO:0007669"/>
    <property type="project" value="UniProtKB-ARBA"/>
</dbReference>
<evidence type="ECO:0000256" key="15">
    <source>
        <dbReference type="RuleBase" id="RU364006"/>
    </source>
</evidence>
<feature type="domain" description="CMP/dCMP-type deaminase" evidence="16">
    <location>
        <begin position="2"/>
        <end position="124"/>
    </location>
</feature>
<proteinExistence type="inferred from homology"/>
<comment type="catalytic activity">
    <reaction evidence="11 15">
        <text>cytidine + H2O + H(+) = uridine + NH4(+)</text>
        <dbReference type="Rhea" id="RHEA:16069"/>
        <dbReference type="ChEBI" id="CHEBI:15377"/>
        <dbReference type="ChEBI" id="CHEBI:15378"/>
        <dbReference type="ChEBI" id="CHEBI:16704"/>
        <dbReference type="ChEBI" id="CHEBI:17562"/>
        <dbReference type="ChEBI" id="CHEBI:28938"/>
        <dbReference type="EC" id="3.5.4.5"/>
    </reaction>
</comment>
<dbReference type="InterPro" id="IPR002125">
    <property type="entry name" value="CMP_dCMP_dom"/>
</dbReference>
<reference evidence="17" key="1">
    <citation type="journal article" date="2021" name="PeerJ">
        <title>Extensive microbial diversity within the chicken gut microbiome revealed by metagenomics and culture.</title>
        <authorList>
            <person name="Gilroy R."/>
            <person name="Ravi A."/>
            <person name="Getino M."/>
            <person name="Pursley I."/>
            <person name="Horton D.L."/>
            <person name="Alikhan N.F."/>
            <person name="Baker D."/>
            <person name="Gharbi K."/>
            <person name="Hall N."/>
            <person name="Watson M."/>
            <person name="Adriaenssens E.M."/>
            <person name="Foster-Nyarko E."/>
            <person name="Jarju S."/>
            <person name="Secka A."/>
            <person name="Antonio M."/>
            <person name="Oren A."/>
            <person name="Chaudhuri R.R."/>
            <person name="La Ragione R."/>
            <person name="Hildebrand F."/>
            <person name="Pallen M.J."/>
        </authorList>
    </citation>
    <scope>NUCLEOTIDE SEQUENCE</scope>
    <source>
        <strain evidence="17">ChiHjej13B12-14962</strain>
    </source>
</reference>
<feature type="active site" description="Proton donor" evidence="12">
    <location>
        <position position="56"/>
    </location>
</feature>